<sequence length="89" mass="9809">MTVSASRGKEPAGRLPGGGCRGANAAERGGVQRPGDKDRCSTDKALRRPPRCRTSPERFRCHPTTLSCHRTTFACLRRNDGPVYERAWP</sequence>
<keyword evidence="4" id="KW-1185">Reference proteome</keyword>
<accession>B7PQ55</accession>
<feature type="region of interest" description="Disordered" evidence="1">
    <location>
        <begin position="1"/>
        <end position="55"/>
    </location>
</feature>
<dbReference type="HOGENOM" id="CLU_2457280_0_0_1"/>
<evidence type="ECO:0000313" key="3">
    <source>
        <dbReference type="EnsemblMetazoa" id="ISCW018886-PA"/>
    </source>
</evidence>
<feature type="compositionally biased region" description="Basic and acidic residues" evidence="1">
    <location>
        <begin position="34"/>
        <end position="46"/>
    </location>
</feature>
<reference evidence="3" key="2">
    <citation type="submission" date="2020-05" db="UniProtKB">
        <authorList>
            <consortium name="EnsemblMetazoa"/>
        </authorList>
    </citation>
    <scope>IDENTIFICATION</scope>
    <source>
        <strain evidence="3">wikel</strain>
    </source>
</reference>
<gene>
    <name evidence="2" type="ORF">IscW_ISCW018886</name>
</gene>
<dbReference type="PaxDb" id="6945-B7PQ55"/>
<organism>
    <name type="scientific">Ixodes scapularis</name>
    <name type="common">Black-legged tick</name>
    <name type="synonym">Deer tick</name>
    <dbReference type="NCBI Taxonomy" id="6945"/>
    <lineage>
        <taxon>Eukaryota</taxon>
        <taxon>Metazoa</taxon>
        <taxon>Ecdysozoa</taxon>
        <taxon>Arthropoda</taxon>
        <taxon>Chelicerata</taxon>
        <taxon>Arachnida</taxon>
        <taxon>Acari</taxon>
        <taxon>Parasitiformes</taxon>
        <taxon>Ixodida</taxon>
        <taxon>Ixodoidea</taxon>
        <taxon>Ixodidae</taxon>
        <taxon>Ixodinae</taxon>
        <taxon>Ixodes</taxon>
    </lineage>
</organism>
<dbReference type="Proteomes" id="UP000001555">
    <property type="component" value="Unassembled WGS sequence"/>
</dbReference>
<proteinExistence type="predicted"/>
<dbReference type="EMBL" id="ABJB010199775">
    <property type="status" value="NOT_ANNOTATED_CDS"/>
    <property type="molecule type" value="Genomic_DNA"/>
</dbReference>
<evidence type="ECO:0000256" key="1">
    <source>
        <dbReference type="SAM" id="MobiDB-lite"/>
    </source>
</evidence>
<dbReference type="VEuPathDB" id="VectorBase:ISCW018886"/>
<dbReference type="InParanoid" id="B7PQ55"/>
<protein>
    <submittedName>
        <fullName evidence="2 3">Uncharacterized protein</fullName>
    </submittedName>
</protein>
<dbReference type="VEuPathDB" id="VectorBase:ISCI018886"/>
<evidence type="ECO:0000313" key="4">
    <source>
        <dbReference type="Proteomes" id="UP000001555"/>
    </source>
</evidence>
<evidence type="ECO:0000313" key="2">
    <source>
        <dbReference type="EMBL" id="EEC08727.1"/>
    </source>
</evidence>
<name>B7PQ55_IXOSC</name>
<dbReference type="EnsemblMetazoa" id="ISCW018886-RA">
    <property type="protein sequence ID" value="ISCW018886-PA"/>
    <property type="gene ID" value="ISCW018886"/>
</dbReference>
<dbReference type="AlphaFoldDB" id="B7PQ55"/>
<reference evidence="2 4" key="1">
    <citation type="submission" date="2008-03" db="EMBL/GenBank/DDBJ databases">
        <title>Annotation of Ixodes scapularis.</title>
        <authorList>
            <consortium name="Ixodes scapularis Genome Project Consortium"/>
            <person name="Caler E."/>
            <person name="Hannick L.I."/>
            <person name="Bidwell S."/>
            <person name="Joardar V."/>
            <person name="Thiagarajan M."/>
            <person name="Amedeo P."/>
            <person name="Galinsky K.J."/>
            <person name="Schobel S."/>
            <person name="Inman J."/>
            <person name="Hostetler J."/>
            <person name="Miller J."/>
            <person name="Hammond M."/>
            <person name="Megy K."/>
            <person name="Lawson D."/>
            <person name="Kodira C."/>
            <person name="Sutton G."/>
            <person name="Meyer J."/>
            <person name="Hill C.A."/>
            <person name="Birren B."/>
            <person name="Nene V."/>
            <person name="Collins F."/>
            <person name="Alarcon-Chaidez F."/>
            <person name="Wikel S."/>
            <person name="Strausberg R."/>
        </authorList>
    </citation>
    <scope>NUCLEOTIDE SEQUENCE [LARGE SCALE GENOMIC DNA]</scope>
    <source>
        <strain evidence="4">Wikel</strain>
        <strain evidence="2">Wikel colony</strain>
    </source>
</reference>
<dbReference type="EMBL" id="DS762827">
    <property type="protein sequence ID" value="EEC08727.1"/>
    <property type="molecule type" value="Genomic_DNA"/>
</dbReference>